<dbReference type="InterPro" id="IPR008999">
    <property type="entry name" value="Actin-crosslinking"/>
</dbReference>
<dbReference type="SUPFAM" id="SSF49785">
    <property type="entry name" value="Galactose-binding domain-like"/>
    <property type="match status" value="1"/>
</dbReference>
<dbReference type="GO" id="GO:0016787">
    <property type="term" value="F:hydrolase activity"/>
    <property type="evidence" value="ECO:0007669"/>
    <property type="project" value="UniProtKB-KW"/>
</dbReference>
<reference evidence="6" key="1">
    <citation type="journal article" date="2019" name="Int. J. Syst. Evol. Microbiol.">
        <title>The Global Catalogue of Microorganisms (GCM) 10K type strain sequencing project: providing services to taxonomists for standard genome sequencing and annotation.</title>
        <authorList>
            <consortium name="The Broad Institute Genomics Platform"/>
            <consortium name="The Broad Institute Genome Sequencing Center for Infectious Disease"/>
            <person name="Wu L."/>
            <person name="Ma J."/>
        </authorList>
    </citation>
    <scope>NUCLEOTIDE SEQUENCE [LARGE SCALE GENOMIC DNA]</scope>
    <source>
        <strain evidence="6">JCM 10977</strain>
    </source>
</reference>
<dbReference type="SMART" id="SM00606">
    <property type="entry name" value="CBD_IV"/>
    <property type="match status" value="1"/>
</dbReference>
<feature type="domain" description="CBM6" evidence="4">
    <location>
        <begin position="819"/>
        <end position="943"/>
    </location>
</feature>
<dbReference type="CDD" id="cd23343">
    <property type="entry name" value="beta-trefoil_FSCN_BglX-like"/>
    <property type="match status" value="1"/>
</dbReference>
<gene>
    <name evidence="5" type="ORF">GCM10009554_69960</name>
</gene>
<dbReference type="SUPFAM" id="SSF51445">
    <property type="entry name" value="(Trans)glycosidases"/>
    <property type="match status" value="1"/>
</dbReference>
<dbReference type="InterPro" id="IPR044993">
    <property type="entry name" value="BXL"/>
</dbReference>
<dbReference type="InterPro" id="IPR008979">
    <property type="entry name" value="Galactose-bd-like_sf"/>
</dbReference>
<dbReference type="PRINTS" id="PR00133">
    <property type="entry name" value="GLHYDRLASE3"/>
</dbReference>
<dbReference type="SMART" id="SM01217">
    <property type="entry name" value="Fn3_like"/>
    <property type="match status" value="1"/>
</dbReference>
<dbReference type="InterPro" id="IPR001764">
    <property type="entry name" value="Glyco_hydro_3_N"/>
</dbReference>
<proteinExistence type="inferred from homology"/>
<evidence type="ECO:0000259" key="4">
    <source>
        <dbReference type="PROSITE" id="PS51175"/>
    </source>
</evidence>
<keyword evidence="3 5" id="KW-0378">Hydrolase</keyword>
<dbReference type="RefSeq" id="WP_343980482.1">
    <property type="nucleotide sequence ID" value="NZ_BAAAHK010000019.1"/>
</dbReference>
<dbReference type="PANTHER" id="PTHR42721:SF3">
    <property type="entry name" value="BETA-D-XYLOSIDASE 5-RELATED"/>
    <property type="match status" value="1"/>
</dbReference>
<dbReference type="InterPro" id="IPR036962">
    <property type="entry name" value="Glyco_hydro_3_N_sf"/>
</dbReference>
<dbReference type="Gene3D" id="3.40.50.1700">
    <property type="entry name" value="Glycoside hydrolase family 3 C-terminal domain"/>
    <property type="match status" value="1"/>
</dbReference>
<dbReference type="InterPro" id="IPR017853">
    <property type="entry name" value="GH"/>
</dbReference>
<dbReference type="Pfam" id="PF01915">
    <property type="entry name" value="Glyco_hydro_3_C"/>
    <property type="match status" value="1"/>
</dbReference>
<dbReference type="InterPro" id="IPR006584">
    <property type="entry name" value="Cellulose-bd_IV"/>
</dbReference>
<dbReference type="EMBL" id="BAAAHK010000019">
    <property type="protein sequence ID" value="GAA0958148.1"/>
    <property type="molecule type" value="Genomic_DNA"/>
</dbReference>
<dbReference type="InterPro" id="IPR013783">
    <property type="entry name" value="Ig-like_fold"/>
</dbReference>
<dbReference type="PANTHER" id="PTHR42721">
    <property type="entry name" value="SUGAR HYDROLASE-RELATED"/>
    <property type="match status" value="1"/>
</dbReference>
<dbReference type="InterPro" id="IPR005084">
    <property type="entry name" value="CBM6"/>
</dbReference>
<protein>
    <submittedName>
        <fullName evidence="5">Glycoside hydrolase family 3 protein</fullName>
    </submittedName>
</protein>
<dbReference type="Pfam" id="PF03422">
    <property type="entry name" value="CBM_6"/>
    <property type="match status" value="1"/>
</dbReference>
<accession>A0ABP4C081</accession>
<dbReference type="Pfam" id="PF00933">
    <property type="entry name" value="Glyco_hydro_3"/>
    <property type="match status" value="1"/>
</dbReference>
<dbReference type="SUPFAM" id="SSF52279">
    <property type="entry name" value="Beta-D-glucan exohydrolase, C-terminal domain"/>
    <property type="match status" value="1"/>
</dbReference>
<dbReference type="CDD" id="cd04084">
    <property type="entry name" value="CBM6_xylanase-like"/>
    <property type="match status" value="1"/>
</dbReference>
<dbReference type="SUPFAM" id="SSF50405">
    <property type="entry name" value="Actin-crosslinking proteins"/>
    <property type="match status" value="1"/>
</dbReference>
<comment type="similarity">
    <text evidence="1">Belongs to the glycosyl hydrolase 3 family.</text>
</comment>
<dbReference type="InterPro" id="IPR036881">
    <property type="entry name" value="Glyco_hydro_3_C_sf"/>
</dbReference>
<dbReference type="Gene3D" id="2.60.120.260">
    <property type="entry name" value="Galactose-binding domain-like"/>
    <property type="match status" value="1"/>
</dbReference>
<dbReference type="Gene3D" id="3.20.20.300">
    <property type="entry name" value="Glycoside hydrolase, family 3, N-terminal domain"/>
    <property type="match status" value="1"/>
</dbReference>
<comment type="caution">
    <text evidence="5">The sequence shown here is derived from an EMBL/GenBank/DDBJ whole genome shotgun (WGS) entry which is preliminary data.</text>
</comment>
<dbReference type="Gene3D" id="2.60.40.10">
    <property type="entry name" value="Immunoglobulins"/>
    <property type="match status" value="1"/>
</dbReference>
<sequence length="944" mass="101412">MSNPPPRSPLPPFRDPARKLPERIGDLLGRLTPAEKLGLLHQHQAAVPRLGLDSFRTGTEALHGVAWLGPATVFPQAVGLAASWNPELVRAVGSAVGDEVRSFHHEDPAGVGLNVWAPVVNPLRDPRWGRNEEGYSEDPWLTGVLAVAYGRGLTGDAEGTLKTAPTLKHFLAYNNETDRCTTSSNLPPRVLHDYELPAFRAPIAAGAAVAMMPSYNLVNGRPAHLSPLINELVRTWTEDDLLIVSDAGAPANLVELQQYFGDKPTAYAAMLRAGVDSITQDDSDAGPSTRHLTDALAQGKLSEADVDLAVRHALAIRFRLGEFDPVELNPYGAPAADVVGCPAHRQLAQDAARQSIVLLKHECQVLPLSTTTTKRVAVVGPLADTLFEDWYSGTLPYRITARAGLIERLGSEAVDYCEGVDRIELRTDAGCLGAGQDKSVGIGDTGAFDLFDWGGGAWTLRSVETGSYVTVTGTGSLVADHPGPSTWEVKETFDLIATSETTSVLRHRHSGRFVELTDGAATATAEEVASATVFELVTLIDGAARAAELAAAADVAIVVVGNHPLVNGRETEDRAELDLPAAQDRLVRAVHAANPRTVLVMSSSYPFSVEWADQHLPALLWSAHGGQEYGRALADVLFGDSDPAGRLPQTWYRSAADLPDLLDYDIVATDSTYLYFRGRPLYPFGHGLSYTTFTYSGLRLSSASVPADGELLVSLTVTNSGTRSGREVVQLYTHQQRSRAKQPLRQLRDFQQVALAAGESVEVQFRLQATDLGFWDVTRNRRCVETARHSVLIGRSATDTRLTASFDVAGESIPARAIFTAPLAATAFDDYCSMTMTDTTPEYGDAVRSLEAGAWLAFEDVDLDDGATRCIAQVAAELDGGTIELRLDDPLHGLLLGTVQVPPTGDRHTWVDSGTPLAAASGVHTLYAVFSSAAIALESLTFER</sequence>
<evidence type="ECO:0000256" key="3">
    <source>
        <dbReference type="ARBA" id="ARBA00022801"/>
    </source>
</evidence>
<evidence type="ECO:0000256" key="1">
    <source>
        <dbReference type="ARBA" id="ARBA00005336"/>
    </source>
</evidence>
<name>A0ABP4C081_9ACTN</name>
<dbReference type="PROSITE" id="PS51175">
    <property type="entry name" value="CBM6"/>
    <property type="match status" value="1"/>
</dbReference>
<organism evidence="5 6">
    <name type="scientific">Kribbella koreensis</name>
    <dbReference type="NCBI Taxonomy" id="57909"/>
    <lineage>
        <taxon>Bacteria</taxon>
        <taxon>Bacillati</taxon>
        <taxon>Actinomycetota</taxon>
        <taxon>Actinomycetes</taxon>
        <taxon>Propionibacteriales</taxon>
        <taxon>Kribbellaceae</taxon>
        <taxon>Kribbella</taxon>
    </lineage>
</organism>
<dbReference type="InterPro" id="IPR002772">
    <property type="entry name" value="Glyco_hydro_3_C"/>
</dbReference>
<evidence type="ECO:0000313" key="5">
    <source>
        <dbReference type="EMBL" id="GAA0958148.1"/>
    </source>
</evidence>
<keyword evidence="6" id="KW-1185">Reference proteome</keyword>
<dbReference type="Pfam" id="PF14310">
    <property type="entry name" value="Fn3-like"/>
    <property type="match status" value="1"/>
</dbReference>
<dbReference type="Gene3D" id="2.60.120.380">
    <property type="match status" value="1"/>
</dbReference>
<evidence type="ECO:0000313" key="6">
    <source>
        <dbReference type="Proteomes" id="UP001500542"/>
    </source>
</evidence>
<evidence type="ECO:0000256" key="2">
    <source>
        <dbReference type="ARBA" id="ARBA00022729"/>
    </source>
</evidence>
<keyword evidence="2" id="KW-0732">Signal</keyword>
<dbReference type="InterPro" id="IPR026891">
    <property type="entry name" value="Fn3-like"/>
</dbReference>
<dbReference type="Proteomes" id="UP001500542">
    <property type="component" value="Unassembled WGS sequence"/>
</dbReference>